<organism evidence="11 12">
    <name type="scientific">Candidatus Lloydbacteria bacterium RIFCSPLOWO2_02_FULL_51_11</name>
    <dbReference type="NCBI Taxonomy" id="1798667"/>
    <lineage>
        <taxon>Bacteria</taxon>
        <taxon>Candidatus Lloydiibacteriota</taxon>
    </lineage>
</organism>
<dbReference type="STRING" id="1798667.A3J08_03115"/>
<dbReference type="GO" id="GO:0005886">
    <property type="term" value="C:plasma membrane"/>
    <property type="evidence" value="ECO:0007669"/>
    <property type="project" value="UniProtKB-SubCell"/>
</dbReference>
<proteinExistence type="inferred from homology"/>
<comment type="function">
    <text evidence="9">Part of the Sec protein translocase complex. Interacts with the SecYEG preprotein conducting channel. SecDF uses the proton motive force (PMF) to complete protein translocation after the ATP-dependent function of SecA.</text>
</comment>
<dbReference type="EMBL" id="MHLR01000017">
    <property type="protein sequence ID" value="OGZ15213.1"/>
    <property type="molecule type" value="Genomic_DNA"/>
</dbReference>
<evidence type="ECO:0000256" key="3">
    <source>
        <dbReference type="ARBA" id="ARBA00022475"/>
    </source>
</evidence>
<gene>
    <name evidence="9" type="primary">secF</name>
    <name evidence="11" type="ORF">A3J08_03115</name>
</gene>
<dbReference type="InterPro" id="IPR022813">
    <property type="entry name" value="SecD/SecF_arch_bac"/>
</dbReference>
<dbReference type="Gene3D" id="1.20.1640.10">
    <property type="entry name" value="Multidrug efflux transporter AcrB transmembrane domain"/>
    <property type="match status" value="1"/>
</dbReference>
<dbReference type="SUPFAM" id="SSF82866">
    <property type="entry name" value="Multidrug efflux transporter AcrB transmembrane domain"/>
    <property type="match status" value="1"/>
</dbReference>
<dbReference type="GO" id="GO:0006605">
    <property type="term" value="P:protein targeting"/>
    <property type="evidence" value="ECO:0007669"/>
    <property type="project" value="UniProtKB-UniRule"/>
</dbReference>
<comment type="subunit">
    <text evidence="9">Forms a complex with SecD. Part of the essential Sec protein translocation apparatus which comprises SecA, SecYEG and auxiliary proteins SecDF. Other proteins may also be involved.</text>
</comment>
<protein>
    <recommendedName>
        <fullName evidence="9">Protein-export membrane protein SecF</fullName>
    </recommendedName>
</protein>
<dbReference type="Pfam" id="PF07549">
    <property type="entry name" value="Sec_GG"/>
    <property type="match status" value="1"/>
</dbReference>
<keyword evidence="8 9" id="KW-0472">Membrane</keyword>
<evidence type="ECO:0000313" key="11">
    <source>
        <dbReference type="EMBL" id="OGZ15213.1"/>
    </source>
</evidence>
<reference evidence="11 12" key="1">
    <citation type="journal article" date="2016" name="Nat. Commun.">
        <title>Thousands of microbial genomes shed light on interconnected biogeochemical processes in an aquifer system.</title>
        <authorList>
            <person name="Anantharaman K."/>
            <person name="Brown C.T."/>
            <person name="Hug L.A."/>
            <person name="Sharon I."/>
            <person name="Castelle C.J."/>
            <person name="Probst A.J."/>
            <person name="Thomas B.C."/>
            <person name="Singh A."/>
            <person name="Wilkins M.J."/>
            <person name="Karaoz U."/>
            <person name="Brodie E.L."/>
            <person name="Williams K.H."/>
            <person name="Hubbard S.S."/>
            <person name="Banfield J.F."/>
        </authorList>
    </citation>
    <scope>NUCLEOTIDE SEQUENCE [LARGE SCALE GENOMIC DNA]</scope>
</reference>
<dbReference type="Proteomes" id="UP000177573">
    <property type="component" value="Unassembled WGS sequence"/>
</dbReference>
<evidence type="ECO:0000256" key="7">
    <source>
        <dbReference type="ARBA" id="ARBA00023010"/>
    </source>
</evidence>
<comment type="similarity">
    <text evidence="9">Belongs to the SecD/SecF family. SecF subfamily.</text>
</comment>
<evidence type="ECO:0000256" key="2">
    <source>
        <dbReference type="ARBA" id="ARBA00022448"/>
    </source>
</evidence>
<evidence type="ECO:0000259" key="10">
    <source>
        <dbReference type="Pfam" id="PF02355"/>
    </source>
</evidence>
<feature type="transmembrane region" description="Helical" evidence="9">
    <location>
        <begin position="195"/>
        <end position="216"/>
    </location>
</feature>
<name>A0A1G2DNY2_9BACT</name>
<dbReference type="PRINTS" id="PR01755">
    <property type="entry name" value="SECFTRNLCASE"/>
</dbReference>
<keyword evidence="4 9" id="KW-0812">Transmembrane</keyword>
<feature type="transmembrane region" description="Helical" evidence="9">
    <location>
        <begin position="250"/>
        <end position="267"/>
    </location>
</feature>
<evidence type="ECO:0000313" key="12">
    <source>
        <dbReference type="Proteomes" id="UP000177573"/>
    </source>
</evidence>
<evidence type="ECO:0000256" key="9">
    <source>
        <dbReference type="HAMAP-Rule" id="MF_01464"/>
    </source>
</evidence>
<keyword evidence="2 9" id="KW-0813">Transport</keyword>
<feature type="domain" description="Protein export membrane protein SecD/SecF C-terminal" evidence="10">
    <location>
        <begin position="108"/>
        <end position="303"/>
    </location>
</feature>
<feature type="transmembrane region" description="Helical" evidence="9">
    <location>
        <begin position="9"/>
        <end position="30"/>
    </location>
</feature>
<evidence type="ECO:0000256" key="6">
    <source>
        <dbReference type="ARBA" id="ARBA00022989"/>
    </source>
</evidence>
<dbReference type="InterPro" id="IPR022646">
    <property type="entry name" value="SecD/SecF_CS"/>
</dbReference>
<evidence type="ECO:0000256" key="4">
    <source>
        <dbReference type="ARBA" id="ARBA00022692"/>
    </source>
</evidence>
<keyword evidence="5 9" id="KW-0653">Protein transport</keyword>
<evidence type="ECO:0000256" key="1">
    <source>
        <dbReference type="ARBA" id="ARBA00004651"/>
    </source>
</evidence>
<dbReference type="PANTHER" id="PTHR30081:SF8">
    <property type="entry name" value="PROTEIN TRANSLOCASE SUBUNIT SECF"/>
    <property type="match status" value="1"/>
</dbReference>
<dbReference type="InterPro" id="IPR048634">
    <property type="entry name" value="SecD_SecF_C"/>
</dbReference>
<dbReference type="Pfam" id="PF02355">
    <property type="entry name" value="SecD_SecF_C"/>
    <property type="match status" value="1"/>
</dbReference>
<dbReference type="PANTHER" id="PTHR30081">
    <property type="entry name" value="PROTEIN-EXPORT MEMBRANE PROTEIN SEC"/>
    <property type="match status" value="1"/>
</dbReference>
<accession>A0A1G2DNY2</accession>
<dbReference type="InterPro" id="IPR005665">
    <property type="entry name" value="SecF_bac"/>
</dbReference>
<evidence type="ECO:0000256" key="8">
    <source>
        <dbReference type="ARBA" id="ARBA00023136"/>
    </source>
</evidence>
<dbReference type="HAMAP" id="MF_01464_B">
    <property type="entry name" value="SecF_B"/>
    <property type="match status" value="1"/>
</dbReference>
<dbReference type="GO" id="GO:0065002">
    <property type="term" value="P:intracellular protein transmembrane transport"/>
    <property type="evidence" value="ECO:0007669"/>
    <property type="project" value="UniProtKB-UniRule"/>
</dbReference>
<dbReference type="AlphaFoldDB" id="A0A1G2DNY2"/>
<keyword evidence="7 9" id="KW-0811">Translocation</keyword>
<dbReference type="InterPro" id="IPR022645">
    <property type="entry name" value="SecD/SecF_bac"/>
</dbReference>
<evidence type="ECO:0000256" key="5">
    <source>
        <dbReference type="ARBA" id="ARBA00022927"/>
    </source>
</evidence>
<sequence length="306" mass="33467">MFVIKHKNIFFFLSGLIVALALFSIFFFGLKMSVEFTGGSLMEVSYSGMGPSAQEVTSRAEDFLGGKSTVQEAGEQGFILRTRELTLEEHEALFSRLSFGGAYIPNEERYTLIGPSIGEELRSKALYAILLVLSGIVLFIMFAFRDSGDKDTHASGPRGWQYGTIALITLAHDVVVPAGLFAFLGSIFVDAEINTLFVTALLAILGYSIHDTIVVFDRVREHVRRDKEERHHEPLSVLVGKSLSATYVRSMNTSLTTLLALLALIIFGDSATFYFAIALASGIIAGTYSSILLAAPLLLVFQKRSA</sequence>
<keyword evidence="3 9" id="KW-1003">Cell membrane</keyword>
<keyword evidence="6 9" id="KW-1133">Transmembrane helix</keyword>
<feature type="transmembrane region" description="Helical" evidence="9">
    <location>
        <begin position="125"/>
        <end position="144"/>
    </location>
</feature>
<feature type="transmembrane region" description="Helical" evidence="9">
    <location>
        <begin position="273"/>
        <end position="301"/>
    </location>
</feature>
<dbReference type="GO" id="GO:0015450">
    <property type="term" value="F:protein-transporting ATPase activity"/>
    <property type="evidence" value="ECO:0007669"/>
    <property type="project" value="InterPro"/>
</dbReference>
<comment type="subcellular location">
    <subcellularLocation>
        <location evidence="1 9">Cell membrane</location>
        <topology evidence="1 9">Multi-pass membrane protein</topology>
    </subcellularLocation>
</comment>
<dbReference type="GO" id="GO:0043952">
    <property type="term" value="P:protein transport by the Sec complex"/>
    <property type="evidence" value="ECO:0007669"/>
    <property type="project" value="UniProtKB-UniRule"/>
</dbReference>
<feature type="transmembrane region" description="Helical" evidence="9">
    <location>
        <begin position="165"/>
        <end position="189"/>
    </location>
</feature>
<comment type="caution">
    <text evidence="11">The sequence shown here is derived from an EMBL/GenBank/DDBJ whole genome shotgun (WGS) entry which is preliminary data.</text>
</comment>
<dbReference type="NCBIfam" id="TIGR00966">
    <property type="entry name" value="transloc_SecF"/>
    <property type="match status" value="1"/>
</dbReference>